<feature type="region of interest" description="Disordered" evidence="1">
    <location>
        <begin position="1178"/>
        <end position="1216"/>
    </location>
</feature>
<dbReference type="InterPro" id="IPR001434">
    <property type="entry name" value="OmcB-like_DUF11"/>
</dbReference>
<dbReference type="PANTHER" id="PTHR34819:SF3">
    <property type="entry name" value="CELL SURFACE PROTEIN"/>
    <property type="match status" value="1"/>
</dbReference>
<dbReference type="EMBL" id="CP104694">
    <property type="protein sequence ID" value="UXI65955.1"/>
    <property type="molecule type" value="Genomic_DNA"/>
</dbReference>
<dbReference type="Gene3D" id="2.60.40.10">
    <property type="entry name" value="Immunoglobulins"/>
    <property type="match status" value="3"/>
</dbReference>
<feature type="compositionally biased region" description="Polar residues" evidence="1">
    <location>
        <begin position="1193"/>
        <end position="1216"/>
    </location>
</feature>
<dbReference type="Proteomes" id="UP001064632">
    <property type="component" value="Chromosome"/>
</dbReference>
<sequence length="1439" mass="145765">MNRQLLGFLLSVFTLSASAQVPEAVNPLPAVENVSTDKPVESLLQRAASRRIDLRSLPRTRPPQRERAEREAPEYEPVLLPGSPSPPAGEPVAPTRRAPAPPPINVFEGLDRFNFGSGSPPDTNGDVGPTYYIQTVNSSVGIFRKSDGFMEAGFSFNTFMSQGNFGNLCDTANFGDPVVLYDTFEDRWIISDFAFLTDGGGNAIGPAFQCIAASMSGNPLTGGWNFYSRQVSDSLNDYPKFGIWPDGLYMSANMFNFGGGSFRNARVWAFNKAQMYAGAPTAQVVSFDVGGGDFTLLPGNARLQTGTPPPGRPNLFISTQLFLNAVTVYKFHVDWQNISLSTFTGPDTPLSATSWPTFAAGVPQPGTATLLDSLSNRAMMQNQYTNFGGTESLWVSHTVRRQNTSGFAAPRWYQVNVSGGTVAAAIPQAATWDPDAANVLHRWMPSLAVDRAGNMAMGYSTSSTTAFPSMAYAGRLAGDPINTFSQTEQVFFAGTASQTGSARWGDYSAMTLDPDGCTFWFTSEYANPADQAFNHRWLTKFGSFAFTECTPVGAGGTVSGTVTTTPGGAPISGATVQFGARTTTTDGSGTYSFTSIPAGTYPVIGARKPGFGSASAASVVVTDGGTSTQDFALTAAPTSACPTDSTQAEFLAGIPTSVDLNTSPGDLSLSNAPVSDQANTAGTTTGTGFGTPAWTGQTFIPALTGTLVNVDVQLFCNGCGATPPNLTLSVRNTSAGLPTGPDLASTTIPGTAFASGSTVLYTATFGSPPAVTAGTQYAVILRPVSAPAGSGYFWIRSSPSSYASGSRVLSADSGGTWSADTTRDFNFRTYVRTGYAASGNFISSSKDSNPATDYTPTWTTLSWTASTPANTSVSFQVAASNSEFGPFNFVGPDNTAATFFTTSGASLSRFNGNRYLHYRAFLATTDSAVTPTLSDVTACFVDNAPADLSITKDDGVTTAAQGGSVIYTITASNAGPGAATNATVTDNFPADETCNWTCTGAGGGSCTASGTGNILDDEVILPVGGTATYSATCAISLSASGSLSNTASISGASAFVADTVPGNNSATDTDGVGQSSDLSITKTDGVTSATPGGSVTYTITASNAGPSNAPGSTVADTFPASLTCTWTCVGAGGGTCTASGSGNINDTTNLPAGGSVTYTASCTIAASATGSLSNTATAAAPAGATDPNPGNNSATDTDTLTPQSDLSITKTDGVTSATPGGSVTYTITASNAGPSDAPGSTIADTFPASLTCTWTCVGAGGGTCTASGSGNINDTTNLPTGGSVTYTASCTISAAATGSLTNTATAAAPAGATDPNPGNNSATDTDTLAPQADLAITKTDGVTTATPGGSITYTITASNAGPSDAPGSTVADTFPASLTCTWTCVGAGGGTCTASGSGNISDTNNLPAGGSTTYTASCSISAVATGSLSNTATVTAPGE</sequence>
<feature type="chain" id="PRO_5045818547" evidence="2">
    <location>
        <begin position="20"/>
        <end position="1439"/>
    </location>
</feature>
<feature type="domain" description="DUF11" evidence="3">
    <location>
        <begin position="1333"/>
        <end position="1436"/>
    </location>
</feature>
<feature type="region of interest" description="Disordered" evidence="1">
    <location>
        <begin position="53"/>
        <end position="101"/>
    </location>
</feature>
<gene>
    <name evidence="4" type="ORF">N4264_14445</name>
</gene>
<feature type="region of interest" description="Disordered" evidence="1">
    <location>
        <begin position="1307"/>
        <end position="1326"/>
    </location>
</feature>
<evidence type="ECO:0000313" key="5">
    <source>
        <dbReference type="Proteomes" id="UP001064632"/>
    </source>
</evidence>
<dbReference type="Pfam" id="PF13620">
    <property type="entry name" value="CarboxypepD_reg"/>
    <property type="match status" value="1"/>
</dbReference>
<feature type="compositionally biased region" description="Low complexity" evidence="1">
    <location>
        <begin position="1307"/>
        <end position="1320"/>
    </location>
</feature>
<feature type="region of interest" description="Disordered" evidence="1">
    <location>
        <begin position="1064"/>
        <end position="1085"/>
    </location>
</feature>
<dbReference type="RefSeq" id="WP_261692950.1">
    <property type="nucleotide sequence ID" value="NZ_CP104694.1"/>
</dbReference>
<feature type="domain" description="DUF11" evidence="3">
    <location>
        <begin position="947"/>
        <end position="1068"/>
    </location>
</feature>
<dbReference type="InterPro" id="IPR051172">
    <property type="entry name" value="Chlamydia_OmcB"/>
</dbReference>
<feature type="signal peptide" evidence="2">
    <location>
        <begin position="1"/>
        <end position="19"/>
    </location>
</feature>
<dbReference type="Gene3D" id="2.60.40.1120">
    <property type="entry name" value="Carboxypeptidase-like, regulatory domain"/>
    <property type="match status" value="1"/>
</dbReference>
<accession>A0ABY6B7T9</accession>
<dbReference type="PANTHER" id="PTHR34819">
    <property type="entry name" value="LARGE CYSTEINE-RICH PERIPLASMIC PROTEIN OMCB"/>
    <property type="match status" value="1"/>
</dbReference>
<feature type="compositionally biased region" description="Low complexity" evidence="1">
    <location>
        <begin position="1178"/>
        <end position="1192"/>
    </location>
</feature>
<reference evidence="4" key="1">
    <citation type="submission" date="2022-09" db="EMBL/GenBank/DDBJ databases">
        <title>Tahibacter sp. nov., isolated from a fresh water.</title>
        <authorList>
            <person name="Baek J.H."/>
            <person name="Lee J.K."/>
            <person name="Kim J.M."/>
            <person name="Jeon C.O."/>
        </authorList>
    </citation>
    <scope>NUCLEOTIDE SEQUENCE</scope>
    <source>
        <strain evidence="4">W38</strain>
    </source>
</reference>
<dbReference type="InterPro" id="IPR013784">
    <property type="entry name" value="Carb-bd-like_fold"/>
</dbReference>
<evidence type="ECO:0000256" key="1">
    <source>
        <dbReference type="SAM" id="MobiDB-lite"/>
    </source>
</evidence>
<evidence type="ECO:0000313" key="4">
    <source>
        <dbReference type="EMBL" id="UXI65955.1"/>
    </source>
</evidence>
<keyword evidence="2" id="KW-0732">Signal</keyword>
<evidence type="ECO:0000259" key="3">
    <source>
        <dbReference type="Pfam" id="PF01345"/>
    </source>
</evidence>
<feature type="domain" description="DUF11" evidence="3">
    <location>
        <begin position="1205"/>
        <end position="1324"/>
    </location>
</feature>
<feature type="compositionally biased region" description="Basic and acidic residues" evidence="1">
    <location>
        <begin position="63"/>
        <end position="73"/>
    </location>
</feature>
<proteinExistence type="predicted"/>
<dbReference type="NCBIfam" id="TIGR01451">
    <property type="entry name" value="B_ant_repeat"/>
    <property type="match status" value="4"/>
</dbReference>
<keyword evidence="5" id="KW-1185">Reference proteome</keyword>
<dbReference type="Pfam" id="PF01345">
    <property type="entry name" value="DUF11"/>
    <property type="match status" value="4"/>
</dbReference>
<evidence type="ECO:0000256" key="2">
    <source>
        <dbReference type="SAM" id="SignalP"/>
    </source>
</evidence>
<feature type="domain" description="DUF11" evidence="3">
    <location>
        <begin position="1077"/>
        <end position="1196"/>
    </location>
</feature>
<dbReference type="InterPro" id="IPR013783">
    <property type="entry name" value="Ig-like_fold"/>
</dbReference>
<organism evidence="4 5">
    <name type="scientific">Tahibacter amnicola</name>
    <dbReference type="NCBI Taxonomy" id="2976241"/>
    <lineage>
        <taxon>Bacteria</taxon>
        <taxon>Pseudomonadati</taxon>
        <taxon>Pseudomonadota</taxon>
        <taxon>Gammaproteobacteria</taxon>
        <taxon>Lysobacterales</taxon>
        <taxon>Rhodanobacteraceae</taxon>
        <taxon>Tahibacter</taxon>
    </lineage>
</organism>
<name>A0ABY6B7T9_9GAMM</name>
<dbReference type="SUPFAM" id="SSF49452">
    <property type="entry name" value="Starch-binding domain-like"/>
    <property type="match status" value="1"/>
</dbReference>
<protein>
    <submittedName>
        <fullName evidence="4">Carboxypeptidase regulatory-like domain-containing protein</fullName>
    </submittedName>
</protein>
<dbReference type="InterPro" id="IPR047589">
    <property type="entry name" value="DUF11_rpt"/>
</dbReference>